<feature type="signal peptide" evidence="3">
    <location>
        <begin position="1"/>
        <end position="23"/>
    </location>
</feature>
<dbReference type="Gene3D" id="1.10.287.470">
    <property type="entry name" value="Helix hairpin bin"/>
    <property type="match status" value="1"/>
</dbReference>
<accession>A0ABV9JG64</accession>
<dbReference type="InterPro" id="IPR058637">
    <property type="entry name" value="YknX-like_C"/>
</dbReference>
<dbReference type="Gene3D" id="2.40.50.100">
    <property type="match status" value="1"/>
</dbReference>
<gene>
    <name evidence="5" type="ORF">ACFO3I_01545</name>
</gene>
<evidence type="ECO:0000256" key="1">
    <source>
        <dbReference type="ARBA" id="ARBA00009477"/>
    </source>
</evidence>
<dbReference type="InterPro" id="IPR006143">
    <property type="entry name" value="RND_pump_MFP"/>
</dbReference>
<evidence type="ECO:0000313" key="6">
    <source>
        <dbReference type="Proteomes" id="UP001595962"/>
    </source>
</evidence>
<dbReference type="Proteomes" id="UP001595962">
    <property type="component" value="Unassembled WGS sequence"/>
</dbReference>
<dbReference type="PANTHER" id="PTHR30469">
    <property type="entry name" value="MULTIDRUG RESISTANCE PROTEIN MDTA"/>
    <property type="match status" value="1"/>
</dbReference>
<dbReference type="EMBL" id="JBHSGB010000001">
    <property type="protein sequence ID" value="MFC4653700.1"/>
    <property type="molecule type" value="Genomic_DNA"/>
</dbReference>
<evidence type="ECO:0000313" key="5">
    <source>
        <dbReference type="EMBL" id="MFC4653700.1"/>
    </source>
</evidence>
<keyword evidence="6" id="KW-1185">Reference proteome</keyword>
<dbReference type="Gene3D" id="2.40.420.20">
    <property type="match status" value="1"/>
</dbReference>
<dbReference type="Gene3D" id="2.40.30.170">
    <property type="match status" value="1"/>
</dbReference>
<proteinExistence type="inferred from homology"/>
<feature type="chain" id="PRO_5046045670" evidence="3">
    <location>
        <begin position="24"/>
        <end position="358"/>
    </location>
</feature>
<dbReference type="NCBIfam" id="TIGR01730">
    <property type="entry name" value="RND_mfp"/>
    <property type="match status" value="1"/>
</dbReference>
<organism evidence="5 6">
    <name type="scientific">Rheinheimera marina</name>
    <dbReference type="NCBI Taxonomy" id="1774958"/>
    <lineage>
        <taxon>Bacteria</taxon>
        <taxon>Pseudomonadati</taxon>
        <taxon>Pseudomonadota</taxon>
        <taxon>Gammaproteobacteria</taxon>
        <taxon>Chromatiales</taxon>
        <taxon>Chromatiaceae</taxon>
        <taxon>Rheinheimera</taxon>
    </lineage>
</organism>
<evidence type="ECO:0000256" key="2">
    <source>
        <dbReference type="SAM" id="Coils"/>
    </source>
</evidence>
<reference evidence="6" key="1">
    <citation type="journal article" date="2019" name="Int. J. Syst. Evol. Microbiol.">
        <title>The Global Catalogue of Microorganisms (GCM) 10K type strain sequencing project: providing services to taxonomists for standard genome sequencing and annotation.</title>
        <authorList>
            <consortium name="The Broad Institute Genomics Platform"/>
            <consortium name="The Broad Institute Genome Sequencing Center for Infectious Disease"/>
            <person name="Wu L."/>
            <person name="Ma J."/>
        </authorList>
    </citation>
    <scope>NUCLEOTIDE SEQUENCE [LARGE SCALE GENOMIC DNA]</scope>
    <source>
        <strain evidence="6">DT28</strain>
    </source>
</reference>
<feature type="coiled-coil region" evidence="2">
    <location>
        <begin position="133"/>
        <end position="167"/>
    </location>
</feature>
<feature type="domain" description="YknX-like C-terminal permuted SH3-like" evidence="4">
    <location>
        <begin position="281"/>
        <end position="348"/>
    </location>
</feature>
<name>A0ABV9JG64_9GAMM</name>
<sequence length="358" mass="39080">MRVKLAVVLGLWGATLGSPTLWAQQGPEKVVSVALVEQQVVVPQTTVSAQVQSRYQADVTSGVEGRLLWLAEPGTVVKQDEVIARLDSTPLQLRGDEMQARISRAEIQWQRLQKDAQRLLALSKNNSVALTQLDQVAAERDSAAAELRLLQAQMAQLQDQIDRSTVKAPFAGVVAQRFHQYGEDISRTDALVRLVNVRDLEVVVFAPLKYAGFMQSQQQLQVFHSAGQAQLEVRTVIPVSDSRSQTFEARLKVPAELLDHFQVGQLVSVAVPTALARQQLLVPRDALVVKSEGQFVFVVGADQTARQEQVQLGQGVGKLIAVDAAIKAGEQVVIRGGDTLTSGDKVRVLSAQEFQVKT</sequence>
<keyword evidence="2" id="KW-0175">Coiled coil</keyword>
<protein>
    <submittedName>
        <fullName evidence="5">Efflux RND transporter periplasmic adaptor subunit</fullName>
    </submittedName>
</protein>
<dbReference type="SUPFAM" id="SSF111369">
    <property type="entry name" value="HlyD-like secretion proteins"/>
    <property type="match status" value="1"/>
</dbReference>
<dbReference type="RefSeq" id="WP_377331184.1">
    <property type="nucleotide sequence ID" value="NZ_JBHSGB010000001.1"/>
</dbReference>
<keyword evidence="3" id="KW-0732">Signal</keyword>
<dbReference type="Pfam" id="PF25989">
    <property type="entry name" value="YknX_C"/>
    <property type="match status" value="1"/>
</dbReference>
<dbReference type="PANTHER" id="PTHR30469:SF38">
    <property type="entry name" value="HLYD FAMILY SECRETION PROTEIN"/>
    <property type="match status" value="1"/>
</dbReference>
<evidence type="ECO:0000256" key="3">
    <source>
        <dbReference type="SAM" id="SignalP"/>
    </source>
</evidence>
<evidence type="ECO:0000259" key="4">
    <source>
        <dbReference type="Pfam" id="PF25989"/>
    </source>
</evidence>
<comment type="similarity">
    <text evidence="1">Belongs to the membrane fusion protein (MFP) (TC 8.A.1) family.</text>
</comment>
<comment type="caution">
    <text evidence="5">The sequence shown here is derived from an EMBL/GenBank/DDBJ whole genome shotgun (WGS) entry which is preliminary data.</text>
</comment>